<reference evidence="9 10" key="1">
    <citation type="journal article" date="2021" name="Nat. Commun.">
        <title>Genetic determinants of endophytism in the Arabidopsis root mycobiome.</title>
        <authorList>
            <person name="Mesny F."/>
            <person name="Miyauchi S."/>
            <person name="Thiergart T."/>
            <person name="Pickel B."/>
            <person name="Atanasova L."/>
            <person name="Karlsson M."/>
            <person name="Huettel B."/>
            <person name="Barry K.W."/>
            <person name="Haridas S."/>
            <person name="Chen C."/>
            <person name="Bauer D."/>
            <person name="Andreopoulos W."/>
            <person name="Pangilinan J."/>
            <person name="LaButti K."/>
            <person name="Riley R."/>
            <person name="Lipzen A."/>
            <person name="Clum A."/>
            <person name="Drula E."/>
            <person name="Henrissat B."/>
            <person name="Kohler A."/>
            <person name="Grigoriev I.V."/>
            <person name="Martin F.M."/>
            <person name="Hacquard S."/>
        </authorList>
    </citation>
    <scope>NUCLEOTIDE SEQUENCE [LARGE SCALE GENOMIC DNA]</scope>
    <source>
        <strain evidence="9 10">MPI-CAGE-CH-0241</strain>
    </source>
</reference>
<evidence type="ECO:0000256" key="7">
    <source>
        <dbReference type="SAM" id="MobiDB-lite"/>
    </source>
</evidence>
<dbReference type="GO" id="GO:0000981">
    <property type="term" value="F:DNA-binding transcription factor activity, RNA polymerase II-specific"/>
    <property type="evidence" value="ECO:0007669"/>
    <property type="project" value="InterPro"/>
</dbReference>
<dbReference type="InterPro" id="IPR001138">
    <property type="entry name" value="Zn2Cys6_DnaBD"/>
</dbReference>
<keyword evidence="4" id="KW-0238">DNA-binding</keyword>
<organism evidence="9 10">
    <name type="scientific">Thelonectria olida</name>
    <dbReference type="NCBI Taxonomy" id="1576542"/>
    <lineage>
        <taxon>Eukaryota</taxon>
        <taxon>Fungi</taxon>
        <taxon>Dikarya</taxon>
        <taxon>Ascomycota</taxon>
        <taxon>Pezizomycotina</taxon>
        <taxon>Sordariomycetes</taxon>
        <taxon>Hypocreomycetidae</taxon>
        <taxon>Hypocreales</taxon>
        <taxon>Nectriaceae</taxon>
        <taxon>Thelonectria</taxon>
    </lineage>
</organism>
<protein>
    <submittedName>
        <fullName evidence="9">Fungal-specific transcription factor domain-containing protein</fullName>
    </submittedName>
</protein>
<evidence type="ECO:0000256" key="4">
    <source>
        <dbReference type="ARBA" id="ARBA00023125"/>
    </source>
</evidence>
<gene>
    <name evidence="9" type="ORF">B0T10DRAFT_479869</name>
</gene>
<dbReference type="Proteomes" id="UP000777438">
    <property type="component" value="Unassembled WGS sequence"/>
</dbReference>
<dbReference type="PROSITE" id="PS50048">
    <property type="entry name" value="ZN2_CY6_FUNGAL_2"/>
    <property type="match status" value="1"/>
</dbReference>
<dbReference type="SMART" id="SM00906">
    <property type="entry name" value="Fungal_trans"/>
    <property type="match status" value="1"/>
</dbReference>
<keyword evidence="3" id="KW-0805">Transcription regulation</keyword>
<comment type="caution">
    <text evidence="9">The sequence shown here is derived from an EMBL/GenBank/DDBJ whole genome shotgun (WGS) entry which is preliminary data.</text>
</comment>
<dbReference type="AlphaFoldDB" id="A0A9P9AST6"/>
<evidence type="ECO:0000256" key="1">
    <source>
        <dbReference type="ARBA" id="ARBA00022723"/>
    </source>
</evidence>
<evidence type="ECO:0000256" key="6">
    <source>
        <dbReference type="ARBA" id="ARBA00023242"/>
    </source>
</evidence>
<evidence type="ECO:0000256" key="5">
    <source>
        <dbReference type="ARBA" id="ARBA00023163"/>
    </source>
</evidence>
<dbReference type="InterPro" id="IPR036864">
    <property type="entry name" value="Zn2-C6_fun-type_DNA-bd_sf"/>
</dbReference>
<feature type="compositionally biased region" description="Basic and acidic residues" evidence="7">
    <location>
        <begin position="99"/>
        <end position="109"/>
    </location>
</feature>
<feature type="domain" description="Zn(2)-C6 fungal-type" evidence="8">
    <location>
        <begin position="12"/>
        <end position="43"/>
    </location>
</feature>
<dbReference type="CDD" id="cd12148">
    <property type="entry name" value="fungal_TF_MHR"/>
    <property type="match status" value="1"/>
</dbReference>
<evidence type="ECO:0000259" key="8">
    <source>
        <dbReference type="PROSITE" id="PS50048"/>
    </source>
</evidence>
<dbReference type="InterPro" id="IPR007219">
    <property type="entry name" value="XnlR_reg_dom"/>
</dbReference>
<dbReference type="PANTHER" id="PTHR47171">
    <property type="entry name" value="FARA-RELATED"/>
    <property type="match status" value="1"/>
</dbReference>
<keyword evidence="10" id="KW-1185">Reference proteome</keyword>
<dbReference type="CDD" id="cd00067">
    <property type="entry name" value="GAL4"/>
    <property type="match status" value="1"/>
</dbReference>
<dbReference type="PANTHER" id="PTHR47171:SF4">
    <property type="entry name" value="ACETAMIDASE REGULATORY PROTEIN"/>
    <property type="match status" value="1"/>
</dbReference>
<dbReference type="SMART" id="SM00066">
    <property type="entry name" value="GAL4"/>
    <property type="match status" value="1"/>
</dbReference>
<dbReference type="InterPro" id="IPR052073">
    <property type="entry name" value="Amide_Lactam_Regulators"/>
</dbReference>
<evidence type="ECO:0000313" key="9">
    <source>
        <dbReference type="EMBL" id="KAH6894230.1"/>
    </source>
</evidence>
<keyword evidence="6" id="KW-0539">Nucleus</keyword>
<feature type="region of interest" description="Disordered" evidence="7">
    <location>
        <begin position="54"/>
        <end position="109"/>
    </location>
</feature>
<dbReference type="EMBL" id="JAGPYM010000005">
    <property type="protein sequence ID" value="KAH6894230.1"/>
    <property type="molecule type" value="Genomic_DNA"/>
</dbReference>
<dbReference type="GO" id="GO:0008270">
    <property type="term" value="F:zinc ion binding"/>
    <property type="evidence" value="ECO:0007669"/>
    <property type="project" value="InterPro"/>
</dbReference>
<sequence length="659" mass="73337">MDNYPKRKQRTACDICRRRKVRCDVAFQPSGTCSSCRRSGTECLSTTKWATARRSVTDAARTHRSEDDLPSGPSQPRPQLAEATNEAEEALVEPISPPEARHEPSASSEQEKLARIGLALFLKHGVTDDTWAVFDSLDRLRIAYVGTAASNISHLVDLHRSSRPSALLPSTTAGEDEHLLESLLNPDAPCKEEDATKPLHYPYPPIRQSKAWTPNVDVFGITSGKNLLSDVSSVPEPEIRDALVSAYFEHIHPFLPFLSKDDFINADSGKRPPLLLYQAVMMAGAHACSHPIVAENRHWLKSVLFRRASMLFHIRHETDRTHLMQAAILFTWYTGDGDTVTGGPYYWSGIASRIGCGLGAHRRGTRLLAQDNLSFKLSWWSAFVCDVFSSLDTGRPNSIRPEEIDQLRITLADTDTANSPETSQSQYEIAHLKFLKAMVDLAYIGIDIIVANAPSQDRQSSVQDIDAQLGLWSVQSGVFSDTDNDPWTCQLGIHYNLLLLYLHRNNSEELGSKSVCSVAAQTIVSLFEQLRARDGLKQCHFTAANAIIAAGIQIVNEIRSTIVSGTHSVAIDALARLARLLRSAKSLGEYWLNMESVHTVFKDLHEEYEGYVTQFLQGKGVVVPENSPDWCDLFTGIEAHSKQPNNVEDWMSIIDWNNF</sequence>
<evidence type="ECO:0000256" key="2">
    <source>
        <dbReference type="ARBA" id="ARBA00022833"/>
    </source>
</evidence>
<keyword evidence="5" id="KW-0804">Transcription</keyword>
<dbReference type="GO" id="GO:0006351">
    <property type="term" value="P:DNA-templated transcription"/>
    <property type="evidence" value="ECO:0007669"/>
    <property type="project" value="InterPro"/>
</dbReference>
<proteinExistence type="predicted"/>
<keyword evidence="1" id="KW-0479">Metal-binding</keyword>
<dbReference type="SUPFAM" id="SSF57701">
    <property type="entry name" value="Zn2/Cys6 DNA-binding domain"/>
    <property type="match status" value="1"/>
</dbReference>
<accession>A0A9P9AST6</accession>
<name>A0A9P9AST6_9HYPO</name>
<dbReference type="GO" id="GO:0003677">
    <property type="term" value="F:DNA binding"/>
    <property type="evidence" value="ECO:0007669"/>
    <property type="project" value="UniProtKB-KW"/>
</dbReference>
<dbReference type="Pfam" id="PF00172">
    <property type="entry name" value="Zn_clus"/>
    <property type="match status" value="1"/>
</dbReference>
<dbReference type="Gene3D" id="4.10.240.10">
    <property type="entry name" value="Zn(2)-C6 fungal-type DNA-binding domain"/>
    <property type="match status" value="1"/>
</dbReference>
<keyword evidence="2" id="KW-0862">Zinc</keyword>
<dbReference type="OrthoDB" id="25391at2759"/>
<dbReference type="PROSITE" id="PS00463">
    <property type="entry name" value="ZN2_CY6_FUNGAL_1"/>
    <property type="match status" value="1"/>
</dbReference>
<evidence type="ECO:0000256" key="3">
    <source>
        <dbReference type="ARBA" id="ARBA00023015"/>
    </source>
</evidence>
<evidence type="ECO:0000313" key="10">
    <source>
        <dbReference type="Proteomes" id="UP000777438"/>
    </source>
</evidence>
<dbReference type="Pfam" id="PF04082">
    <property type="entry name" value="Fungal_trans"/>
    <property type="match status" value="1"/>
</dbReference>